<accession>A0A1H4ICH2</accession>
<evidence type="ECO:0000313" key="2">
    <source>
        <dbReference type="EMBL" id="SEB31633.1"/>
    </source>
</evidence>
<dbReference type="STRING" id="67331.SAMN04490357_0186"/>
<dbReference type="RefSeq" id="WP_074990046.1">
    <property type="nucleotide sequence ID" value="NZ_FNTD01000003.1"/>
</dbReference>
<evidence type="ECO:0000313" key="3">
    <source>
        <dbReference type="Proteomes" id="UP000182375"/>
    </source>
</evidence>
<gene>
    <name evidence="2" type="ORF">SAMN04490357_0186</name>
</gene>
<evidence type="ECO:0000256" key="1">
    <source>
        <dbReference type="SAM" id="MobiDB-lite"/>
    </source>
</evidence>
<dbReference type="GeneID" id="95509496"/>
<dbReference type="Proteomes" id="UP000182375">
    <property type="component" value="Unassembled WGS sequence"/>
</dbReference>
<name>A0A1H4ICH2_9ACTN</name>
<dbReference type="AlphaFoldDB" id="A0A1H4ICH2"/>
<organism evidence="2 3">
    <name type="scientific">Streptomyces misionensis</name>
    <dbReference type="NCBI Taxonomy" id="67331"/>
    <lineage>
        <taxon>Bacteria</taxon>
        <taxon>Bacillati</taxon>
        <taxon>Actinomycetota</taxon>
        <taxon>Actinomycetes</taxon>
        <taxon>Kitasatosporales</taxon>
        <taxon>Streptomycetaceae</taxon>
        <taxon>Streptomyces</taxon>
    </lineage>
</organism>
<reference evidence="2 3" key="1">
    <citation type="submission" date="2016-10" db="EMBL/GenBank/DDBJ databases">
        <authorList>
            <person name="de Groot N.N."/>
        </authorList>
    </citation>
    <scope>NUCLEOTIDE SEQUENCE [LARGE SCALE GENOMIC DNA]</scope>
    <source>
        <strain evidence="2 3">DSM 40306</strain>
    </source>
</reference>
<protein>
    <submittedName>
        <fullName evidence="2">Uncharacterized protein</fullName>
    </submittedName>
</protein>
<sequence>MTTLPPRVDWHGNERPASAMEVDRAEGIAARIRREVAEIRTAAEQLAAGSPFEAQVAEFLTVRAEILERAGGTAERATSLGRHDDTLAEPGMFPNPARSALLIARAYLGKA</sequence>
<dbReference type="EMBL" id="FNTD01000003">
    <property type="protein sequence ID" value="SEB31633.1"/>
    <property type="molecule type" value="Genomic_DNA"/>
</dbReference>
<proteinExistence type="predicted"/>
<feature type="region of interest" description="Disordered" evidence="1">
    <location>
        <begin position="1"/>
        <end position="21"/>
    </location>
</feature>
<feature type="region of interest" description="Disordered" evidence="1">
    <location>
        <begin position="71"/>
        <end position="92"/>
    </location>
</feature>